<proteinExistence type="predicted"/>
<dbReference type="InterPro" id="IPR027385">
    <property type="entry name" value="Beta-barrel_OMP"/>
</dbReference>
<gene>
    <name evidence="4" type="ORF">EZI54_13225</name>
</gene>
<dbReference type="Proteomes" id="UP000313645">
    <property type="component" value="Unassembled WGS sequence"/>
</dbReference>
<protein>
    <submittedName>
        <fullName evidence="4">Porin family protein</fullName>
    </submittedName>
</protein>
<evidence type="ECO:0000313" key="4">
    <source>
        <dbReference type="EMBL" id="TBW54667.1"/>
    </source>
</evidence>
<comment type="caution">
    <text evidence="4">The sequence shown here is derived from an EMBL/GenBank/DDBJ whole genome shotgun (WGS) entry which is preliminary data.</text>
</comment>
<evidence type="ECO:0000256" key="2">
    <source>
        <dbReference type="SAM" id="SignalP"/>
    </source>
</evidence>
<feature type="chain" id="PRO_5045738735" evidence="2">
    <location>
        <begin position="25"/>
        <end position="200"/>
    </location>
</feature>
<dbReference type="SUPFAM" id="SSF56925">
    <property type="entry name" value="OMPA-like"/>
    <property type="match status" value="1"/>
</dbReference>
<reference evidence="4 5" key="1">
    <citation type="submission" date="2019-02" db="EMBL/GenBank/DDBJ databases">
        <title>Marinobacter halodurans sp. nov., a marine bacterium isolated from sea tidal flat.</title>
        <authorList>
            <person name="Yoo Y."/>
            <person name="Lee D.W."/>
            <person name="Kim B.S."/>
            <person name="Kim J.-J."/>
        </authorList>
    </citation>
    <scope>NUCLEOTIDE SEQUENCE [LARGE SCALE GENOMIC DNA]</scope>
    <source>
        <strain evidence="4 5">YJ-S3-2</strain>
    </source>
</reference>
<name>A0ABY1ZLE3_9GAMM</name>
<dbReference type="EMBL" id="SJDL01000020">
    <property type="protein sequence ID" value="TBW54667.1"/>
    <property type="molecule type" value="Genomic_DNA"/>
</dbReference>
<keyword evidence="1 2" id="KW-0732">Signal</keyword>
<feature type="domain" description="Outer membrane protein beta-barrel" evidence="3">
    <location>
        <begin position="10"/>
        <end position="200"/>
    </location>
</feature>
<dbReference type="InterPro" id="IPR011250">
    <property type="entry name" value="OMP/PagP_B-barrel"/>
</dbReference>
<feature type="signal peptide" evidence="2">
    <location>
        <begin position="1"/>
        <end position="24"/>
    </location>
</feature>
<evidence type="ECO:0000313" key="5">
    <source>
        <dbReference type="Proteomes" id="UP000313645"/>
    </source>
</evidence>
<dbReference type="Pfam" id="PF13505">
    <property type="entry name" value="OMP_b-brl"/>
    <property type="match status" value="1"/>
</dbReference>
<evidence type="ECO:0000259" key="3">
    <source>
        <dbReference type="Pfam" id="PF13505"/>
    </source>
</evidence>
<evidence type="ECO:0000256" key="1">
    <source>
        <dbReference type="ARBA" id="ARBA00022729"/>
    </source>
</evidence>
<organism evidence="4 5">
    <name type="scientific">Marinobacter halodurans</name>
    <dbReference type="NCBI Taxonomy" id="2528979"/>
    <lineage>
        <taxon>Bacteria</taxon>
        <taxon>Pseudomonadati</taxon>
        <taxon>Pseudomonadota</taxon>
        <taxon>Gammaproteobacteria</taxon>
        <taxon>Pseudomonadales</taxon>
        <taxon>Marinobacteraceae</taxon>
        <taxon>Marinobacter</taxon>
    </lineage>
</organism>
<accession>A0ABY1ZLE3</accession>
<sequence>MQSTRRPLLALLLAGGLFSLPAHAQEPPKSRAGLDYVGVQGMALQYRKVGGLPDSRGWLSAGTLVLGSNISDLFHVEVRAGAGLGDSEVSENLKVDMDWFASWYMGIHYGLTDFSNAYAQVGFSHIDGNANVKATDETPAAYEELDDDFPGSSFAFSWLAGIDLKVVDNTYLTLEGGRLFEDTDSSASGYQFNGGVRYEF</sequence>
<keyword evidence="5" id="KW-1185">Reference proteome</keyword>